<evidence type="ECO:0000313" key="7">
    <source>
        <dbReference type="Proteomes" id="UP001416858"/>
    </source>
</evidence>
<comment type="caution">
    <text evidence="6">The sequence shown here is derived from an EMBL/GenBank/DDBJ whole genome shotgun (WGS) entry which is preliminary data.</text>
</comment>
<dbReference type="Pfam" id="PF07635">
    <property type="entry name" value="PSCyt1"/>
    <property type="match status" value="1"/>
</dbReference>
<dbReference type="Proteomes" id="UP001416858">
    <property type="component" value="Unassembled WGS sequence"/>
</dbReference>
<protein>
    <recommendedName>
        <fullName evidence="5">Cytochrome c domain-containing protein</fullName>
    </recommendedName>
</protein>
<evidence type="ECO:0000256" key="4">
    <source>
        <dbReference type="SAM" id="SignalP"/>
    </source>
</evidence>
<evidence type="ECO:0000259" key="5">
    <source>
        <dbReference type="PROSITE" id="PS51007"/>
    </source>
</evidence>
<evidence type="ECO:0000256" key="1">
    <source>
        <dbReference type="ARBA" id="ARBA00022723"/>
    </source>
</evidence>
<evidence type="ECO:0000256" key="2">
    <source>
        <dbReference type="ARBA" id="ARBA00023004"/>
    </source>
</evidence>
<accession>A0ABP9VV38</accession>
<evidence type="ECO:0000256" key="3">
    <source>
        <dbReference type="PROSITE-ProRule" id="PRU00433"/>
    </source>
</evidence>
<dbReference type="Pfam" id="PF07624">
    <property type="entry name" value="PSD2"/>
    <property type="match status" value="1"/>
</dbReference>
<dbReference type="Pfam" id="PF07627">
    <property type="entry name" value="PSCyt3"/>
    <property type="match status" value="1"/>
</dbReference>
<feature type="domain" description="Cytochrome c" evidence="5">
    <location>
        <begin position="679"/>
        <end position="802"/>
    </location>
</feature>
<name>A0ABP9VV38_9BACT</name>
<dbReference type="EMBL" id="BAABRO010000009">
    <property type="protein sequence ID" value="GAA5508480.1"/>
    <property type="molecule type" value="Genomic_DNA"/>
</dbReference>
<keyword evidence="1 3" id="KW-0479">Metal-binding</keyword>
<dbReference type="PROSITE" id="PS51007">
    <property type="entry name" value="CYTC"/>
    <property type="match status" value="1"/>
</dbReference>
<feature type="signal peptide" evidence="4">
    <location>
        <begin position="1"/>
        <end position="27"/>
    </location>
</feature>
<dbReference type="Pfam" id="PF07631">
    <property type="entry name" value="PSD4"/>
    <property type="match status" value="1"/>
</dbReference>
<keyword evidence="3" id="KW-0349">Heme</keyword>
<proteinExistence type="predicted"/>
<dbReference type="InterPro" id="IPR013036">
    <property type="entry name" value="DUF1587"/>
</dbReference>
<reference evidence="6 7" key="1">
    <citation type="submission" date="2024-02" db="EMBL/GenBank/DDBJ databases">
        <title>Rhodopirellula caenicola NBRC 110016.</title>
        <authorList>
            <person name="Ichikawa N."/>
            <person name="Katano-Makiyama Y."/>
            <person name="Hidaka K."/>
        </authorList>
    </citation>
    <scope>NUCLEOTIDE SEQUENCE [LARGE SCALE GENOMIC DNA]</scope>
    <source>
        <strain evidence="6 7">NBRC 110016</strain>
    </source>
</reference>
<evidence type="ECO:0000313" key="6">
    <source>
        <dbReference type="EMBL" id="GAA5508480.1"/>
    </source>
</evidence>
<keyword evidence="2 3" id="KW-0408">Iron</keyword>
<keyword evidence="7" id="KW-1185">Reference proteome</keyword>
<dbReference type="InterPro" id="IPR013043">
    <property type="entry name" value="DUF1595"/>
</dbReference>
<organism evidence="6 7">
    <name type="scientific">Novipirellula caenicola</name>
    <dbReference type="NCBI Taxonomy" id="1536901"/>
    <lineage>
        <taxon>Bacteria</taxon>
        <taxon>Pseudomonadati</taxon>
        <taxon>Planctomycetota</taxon>
        <taxon>Planctomycetia</taxon>
        <taxon>Pirellulales</taxon>
        <taxon>Pirellulaceae</taxon>
        <taxon>Novipirellula</taxon>
    </lineage>
</organism>
<dbReference type="InterPro" id="IPR009056">
    <property type="entry name" value="Cyt_c-like_dom"/>
</dbReference>
<dbReference type="Pfam" id="PF07626">
    <property type="entry name" value="PSD3"/>
    <property type="match status" value="1"/>
</dbReference>
<dbReference type="InterPro" id="IPR013039">
    <property type="entry name" value="DUF1588"/>
</dbReference>
<keyword evidence="4" id="KW-0732">Signal</keyword>
<feature type="chain" id="PRO_5045241250" description="Cytochrome c domain-containing protein" evidence="4">
    <location>
        <begin position="28"/>
        <end position="824"/>
    </location>
</feature>
<sequence length="824" mass="91301">MPNPSFLYAPIRMLAMVIVLAPYAVSAETPSAKSPIPAAATEMLENSCVDCHADESGEGGFDAAALGSDLADPKTLATWQRVFDRVESGEMPPSDAEELDPVDRKRFLDATDQWITSTQLSEFAKFGRVQARRLTTLQLERTLHELLSIDIPLASLAPEDPRVDGFTNIASAQAMSHFQIESHLNIVDAALDEAFDRALSDDSPFVKSLTAKQIARTNPNRRCREPEMLDGKAVVWASRLIFYGRIQSTTVPKDGWYRMTVTASAMNKPKDHGVWCSVRTGFCTSGAPLMSWVGSFEATDEPIERTFEAWVPKGQMFEIRPGDLTLKQGRFAGGQVGAGEGTPQNLAGVAFHQMKVEEIHPGGDVDSVRNHLLGSLKLSKQADSKQADSKNSKSKRLQLYKQVTEAELREQLNRFAHRAFRRPVSKSELQPYTTILSQVLRDVGDPLEALRASYRAILCSARFMYLVEPKPTDSPSNLASRTPLDDFAIASRLSYFLTGSMPDAELFKLARQQKLRDPEVLISQVDRLFDGDGQRQFVADFTSQWLDLVDINFTEPDPKLYPRYDSVVENAMLAETHRYIDTLLSQNASIDKLVRSDFTFLNSRLARFYGIDGIEGDEIRLVKLDETSARGGLLSQGAILKVTANGTTTSPVLRGVWVCDRILGQPVPPPPESVPAIEPDIRGAKTIRDQLELHRNHTECASCHSKIDPPGFALESFDAAGQWRDFYAISGRGNRKGPKVDPSYQLADGRAFAGFNEFRDLIASERETLARNFVEKLLVYGTGAPIAFADRAEIEQIVKSTADDQYGMRSLLNAVVLSPIFLSK</sequence>
<dbReference type="InterPro" id="IPR013042">
    <property type="entry name" value="DUF1592"/>
</dbReference>
<gene>
    <name evidence="6" type="ORF">Rcae01_03946</name>
</gene>
<dbReference type="Pfam" id="PF07637">
    <property type="entry name" value="PSD5"/>
    <property type="match status" value="1"/>
</dbReference>
<dbReference type="InterPro" id="IPR011478">
    <property type="entry name" value="DUF1585"/>
</dbReference>
<dbReference type="InterPro" id="IPR011429">
    <property type="entry name" value="Cyt_c_Planctomycete-type"/>
</dbReference>